<evidence type="ECO:0000313" key="2">
    <source>
        <dbReference type="Proteomes" id="UP001285263"/>
    </source>
</evidence>
<evidence type="ECO:0008006" key="3">
    <source>
        <dbReference type="Google" id="ProtNLM"/>
    </source>
</evidence>
<comment type="caution">
    <text evidence="1">The sequence shown here is derived from an EMBL/GenBank/DDBJ whole genome shotgun (WGS) entry which is preliminary data.</text>
</comment>
<organism evidence="1 2">
    <name type="scientific">Roseateles agri</name>
    <dbReference type="NCBI Taxonomy" id="3098619"/>
    <lineage>
        <taxon>Bacteria</taxon>
        <taxon>Pseudomonadati</taxon>
        <taxon>Pseudomonadota</taxon>
        <taxon>Betaproteobacteria</taxon>
        <taxon>Burkholderiales</taxon>
        <taxon>Sphaerotilaceae</taxon>
        <taxon>Roseateles</taxon>
    </lineage>
</organism>
<accession>A0ABU5DQX6</accession>
<evidence type="ECO:0000313" key="1">
    <source>
        <dbReference type="EMBL" id="MDY0748720.1"/>
    </source>
</evidence>
<dbReference type="EMBL" id="JAXCLA010000011">
    <property type="protein sequence ID" value="MDY0748720.1"/>
    <property type="molecule type" value="Genomic_DNA"/>
</dbReference>
<keyword evidence="2" id="KW-1185">Reference proteome</keyword>
<name>A0ABU5DQX6_9BURK</name>
<reference evidence="1 2" key="1">
    <citation type="submission" date="2023-11" db="EMBL/GenBank/DDBJ databases">
        <title>Paucibacter sp. nov., isolated from fresh soil in Korea.</title>
        <authorList>
            <person name="Le N.T.T."/>
        </authorList>
    </citation>
    <scope>NUCLEOTIDE SEQUENCE [LARGE SCALE GENOMIC DNA]</scope>
    <source>
        <strain evidence="1 2">R3-3</strain>
    </source>
</reference>
<sequence length="459" mass="50295">MNNDATRAAFWTAADDWLCDGYSIDVRYFAECAMVGRILQAKIALAPLKPGFDHRFQIRTPNFAVGQAQGYPMKKAALMETLAAALDGRLELPGNSFKLQAIQPLDYFSEMAFRDRWFSPLHMQITGDRTAPLLTSSDLAGIDNALRLATPPFDGLSDASAWLDLPAPGTITPPAINIHGSPPCDLIFEQCTVHDNRIHLILHAIEGFDVDRVRLAVRAVPGLGLDARQQVAARINWSGVEDGLRMGTATIELDRAENVFTMLMIGSSVIRRQWFIDSTKARNSRLLAVRHFDRDLKMIRQGVLEGQDSSKFELGVAALLFLLGFSPAVQLETNAPDIIVATPAGKLVIVECTTRIADFSAKLGKLVDRRGDLTRALAASEHPNVVATVLVCRLPRDQIAAEAEELRRHGTILLTLENLEQAFERVRIPNDPDAMLDNAIAQISGPSGDGVQLQDGSML</sequence>
<gene>
    <name evidence="1" type="ORF">SNE35_29750</name>
</gene>
<protein>
    <recommendedName>
        <fullName evidence="3">Restriction endonuclease type IV Mrr domain-containing protein</fullName>
    </recommendedName>
</protein>
<dbReference type="Proteomes" id="UP001285263">
    <property type="component" value="Unassembled WGS sequence"/>
</dbReference>
<proteinExistence type="predicted"/>